<dbReference type="OrthoDB" id="9759607at2"/>
<protein>
    <submittedName>
        <fullName evidence="4">Diguanylate cyclase</fullName>
    </submittedName>
</protein>
<dbReference type="InterPro" id="IPR029787">
    <property type="entry name" value="Nucleotide_cyclase"/>
</dbReference>
<dbReference type="CDD" id="cd01949">
    <property type="entry name" value="GGDEF"/>
    <property type="match status" value="1"/>
</dbReference>
<dbReference type="Pfam" id="PF08448">
    <property type="entry name" value="PAS_4"/>
    <property type="match status" value="1"/>
</dbReference>
<evidence type="ECO:0000313" key="5">
    <source>
        <dbReference type="Proteomes" id="UP000367750"/>
    </source>
</evidence>
<dbReference type="PANTHER" id="PTHR45138">
    <property type="entry name" value="REGULATORY COMPONENTS OF SENSORY TRANSDUCTION SYSTEM"/>
    <property type="match status" value="1"/>
</dbReference>
<dbReference type="GO" id="GO:0052621">
    <property type="term" value="F:diguanylate cyclase activity"/>
    <property type="evidence" value="ECO:0007669"/>
    <property type="project" value="TreeGrafter"/>
</dbReference>
<dbReference type="InterPro" id="IPR031621">
    <property type="entry name" value="HisKA_7TM"/>
</dbReference>
<dbReference type="FunFam" id="3.30.70.270:FF:000001">
    <property type="entry name" value="Diguanylate cyclase domain protein"/>
    <property type="match status" value="1"/>
</dbReference>
<dbReference type="NCBIfam" id="TIGR00229">
    <property type="entry name" value="sensory_box"/>
    <property type="match status" value="1"/>
</dbReference>
<dbReference type="InterPro" id="IPR050469">
    <property type="entry name" value="Diguanylate_Cyclase"/>
</dbReference>
<keyword evidence="5" id="KW-1185">Reference proteome</keyword>
<dbReference type="Gene3D" id="3.30.70.270">
    <property type="match status" value="1"/>
</dbReference>
<dbReference type="Pfam" id="PF00990">
    <property type="entry name" value="GGDEF"/>
    <property type="match status" value="1"/>
</dbReference>
<name>A0A5J5GC99_9BACL</name>
<dbReference type="SMART" id="SM00267">
    <property type="entry name" value="GGDEF"/>
    <property type="match status" value="1"/>
</dbReference>
<gene>
    <name evidence="4" type="ORF">F4V43_06795</name>
</gene>
<evidence type="ECO:0000313" key="4">
    <source>
        <dbReference type="EMBL" id="KAA9005785.1"/>
    </source>
</evidence>
<feature type="transmembrane region" description="Helical" evidence="1">
    <location>
        <begin position="71"/>
        <end position="93"/>
    </location>
</feature>
<accession>A0A5J5GC99</accession>
<feature type="domain" description="GGDEF" evidence="3">
    <location>
        <begin position="389"/>
        <end position="521"/>
    </location>
</feature>
<sequence length="543" mass="59490">MSNFNFVYTVLVCMAGAMNLLLTALAYHRRNDFAGARIFVAIAAFSAVYVFGTALGMAGDSLSSLIWWTKVSYLGLPFIAPCSLIMILYFVGFERWVTRLRVALLFAIPVITVALVWTNERHHLFYQRIEALGDGPYPLASVVGGPWYLVQGSLTFLCLAAATVLLLQGWERLKAAYLPQYMVMLIGQLLPMACAFLYLIGAAPPGIDPVPASMSITATLYIWAILSRGMLTAAPIARENLFECLRDGVLVLDLEDRLVDFNQAASEMVDGLGPSSIGRPLAQLFMGAGPEALAYVMEGANPPGETVKDLKWRRAGESGYYQIRSSPVQKRGGQVAGRMIMLIDITERMLLQEGLRRLATIDGLTGTANRAHFMELSRKELERFDSLQHSLSFILLDVDHFKNINDRYGHPCGDAALRHITDICAAHLREGDVLGRYGGEEFVLCLPGIGLLEAARLADAIRLDIRSRPLASSSGPVAITASFGVTEAVTGDTLTELLRQADRALYASKNAGRDRVHLFRESVTLPYDQNDQTVHETPTAAAP</sequence>
<feature type="transmembrane region" description="Helical" evidence="1">
    <location>
        <begin position="181"/>
        <end position="200"/>
    </location>
</feature>
<dbReference type="InterPro" id="IPR000160">
    <property type="entry name" value="GGDEF_dom"/>
</dbReference>
<dbReference type="Proteomes" id="UP000367750">
    <property type="component" value="Unassembled WGS sequence"/>
</dbReference>
<dbReference type="EMBL" id="VYKK01000007">
    <property type="protein sequence ID" value="KAA9005785.1"/>
    <property type="molecule type" value="Genomic_DNA"/>
</dbReference>
<evidence type="ECO:0000259" key="3">
    <source>
        <dbReference type="PROSITE" id="PS50887"/>
    </source>
</evidence>
<feature type="transmembrane region" description="Helical" evidence="1">
    <location>
        <begin position="147"/>
        <end position="169"/>
    </location>
</feature>
<dbReference type="SUPFAM" id="SSF55073">
    <property type="entry name" value="Nucleotide cyclase"/>
    <property type="match status" value="1"/>
</dbReference>
<dbReference type="InterPro" id="IPR000014">
    <property type="entry name" value="PAS"/>
</dbReference>
<evidence type="ECO:0000256" key="1">
    <source>
        <dbReference type="SAM" id="Phobius"/>
    </source>
</evidence>
<organism evidence="4 5">
    <name type="scientific">Paenibacillus spiritus</name>
    <dbReference type="NCBI Taxonomy" id="2496557"/>
    <lineage>
        <taxon>Bacteria</taxon>
        <taxon>Bacillati</taxon>
        <taxon>Bacillota</taxon>
        <taxon>Bacilli</taxon>
        <taxon>Bacillales</taxon>
        <taxon>Paenibacillaceae</taxon>
        <taxon>Paenibacillus</taxon>
    </lineage>
</organism>
<dbReference type="SMART" id="SM00091">
    <property type="entry name" value="PAS"/>
    <property type="match status" value="1"/>
</dbReference>
<dbReference type="RefSeq" id="WP_150457486.1">
    <property type="nucleotide sequence ID" value="NZ_VYKK01000007.1"/>
</dbReference>
<keyword evidence="1" id="KW-0472">Membrane</keyword>
<keyword evidence="1" id="KW-1133">Transmembrane helix</keyword>
<dbReference type="InterPro" id="IPR035965">
    <property type="entry name" value="PAS-like_dom_sf"/>
</dbReference>
<keyword evidence="1" id="KW-0812">Transmembrane</keyword>
<evidence type="ECO:0000259" key="2">
    <source>
        <dbReference type="PROSITE" id="PS50113"/>
    </source>
</evidence>
<dbReference type="PROSITE" id="PS50113">
    <property type="entry name" value="PAC"/>
    <property type="match status" value="1"/>
</dbReference>
<feature type="transmembrane region" description="Helical" evidence="1">
    <location>
        <begin position="39"/>
        <end position="59"/>
    </location>
</feature>
<dbReference type="InterPro" id="IPR043128">
    <property type="entry name" value="Rev_trsase/Diguanyl_cyclase"/>
</dbReference>
<dbReference type="GO" id="GO:0005886">
    <property type="term" value="C:plasma membrane"/>
    <property type="evidence" value="ECO:0007669"/>
    <property type="project" value="TreeGrafter"/>
</dbReference>
<dbReference type="Gene3D" id="3.30.450.20">
    <property type="entry name" value="PAS domain"/>
    <property type="match status" value="1"/>
</dbReference>
<dbReference type="AlphaFoldDB" id="A0A5J5GC99"/>
<comment type="caution">
    <text evidence="4">The sequence shown here is derived from an EMBL/GenBank/DDBJ whole genome shotgun (WGS) entry which is preliminary data.</text>
</comment>
<dbReference type="InterPro" id="IPR000700">
    <property type="entry name" value="PAS-assoc_C"/>
</dbReference>
<dbReference type="PANTHER" id="PTHR45138:SF9">
    <property type="entry name" value="DIGUANYLATE CYCLASE DGCM-RELATED"/>
    <property type="match status" value="1"/>
</dbReference>
<dbReference type="InterPro" id="IPR013656">
    <property type="entry name" value="PAS_4"/>
</dbReference>
<reference evidence="4 5" key="1">
    <citation type="submission" date="2019-09" db="EMBL/GenBank/DDBJ databases">
        <title>Bacillus ochoae sp. nov., Paenibacillus whitsoniae sp. nov., Paenibacillus spiritus sp. nov. Isolated from the Mars Exploration Rover during spacecraft assembly.</title>
        <authorList>
            <person name="Seuylemezian A."/>
            <person name="Vaishampayan P."/>
        </authorList>
    </citation>
    <scope>NUCLEOTIDE SEQUENCE [LARGE SCALE GENOMIC DNA]</scope>
    <source>
        <strain evidence="4 5">MER_111</strain>
    </source>
</reference>
<dbReference type="Pfam" id="PF16927">
    <property type="entry name" value="HisKA_7TM"/>
    <property type="match status" value="1"/>
</dbReference>
<dbReference type="NCBIfam" id="TIGR00254">
    <property type="entry name" value="GGDEF"/>
    <property type="match status" value="1"/>
</dbReference>
<dbReference type="GO" id="GO:0043709">
    <property type="term" value="P:cell adhesion involved in single-species biofilm formation"/>
    <property type="evidence" value="ECO:0007669"/>
    <property type="project" value="TreeGrafter"/>
</dbReference>
<feature type="transmembrane region" description="Helical" evidence="1">
    <location>
        <begin position="6"/>
        <end position="27"/>
    </location>
</feature>
<proteinExistence type="predicted"/>
<feature type="domain" description="PAC" evidence="2">
    <location>
        <begin position="305"/>
        <end position="357"/>
    </location>
</feature>
<dbReference type="PROSITE" id="PS50887">
    <property type="entry name" value="GGDEF"/>
    <property type="match status" value="1"/>
</dbReference>
<dbReference type="CDD" id="cd00130">
    <property type="entry name" value="PAS"/>
    <property type="match status" value="1"/>
</dbReference>
<dbReference type="SUPFAM" id="SSF55785">
    <property type="entry name" value="PYP-like sensor domain (PAS domain)"/>
    <property type="match status" value="1"/>
</dbReference>
<feature type="transmembrane region" description="Helical" evidence="1">
    <location>
        <begin position="100"/>
        <end position="118"/>
    </location>
</feature>
<dbReference type="GO" id="GO:1902201">
    <property type="term" value="P:negative regulation of bacterial-type flagellum-dependent cell motility"/>
    <property type="evidence" value="ECO:0007669"/>
    <property type="project" value="TreeGrafter"/>
</dbReference>